<dbReference type="Proteomes" id="UP001523369">
    <property type="component" value="Unassembled WGS sequence"/>
</dbReference>
<dbReference type="EMBL" id="JAMYJR010000010">
    <property type="protein sequence ID" value="MCO8271132.1"/>
    <property type="molecule type" value="Genomic_DNA"/>
</dbReference>
<protein>
    <submittedName>
        <fullName evidence="2">DUF6082 family protein</fullName>
    </submittedName>
</protein>
<sequence>MKTIRVSVHRSWVMAVVGGTAVVGFFAMIVVSPWLLDSTVGRSEDWHRLSEVGQAYGGVSAILAGLAFCGIAGSLLLQWRQVRLTQVMLLRERHFELARIAVDDPSMAFPRITGKSDVEARRLMVLNLWVAHWSMLWNTGQLSPQGLAAQFDLLFSEPAAVEWWSLVGARWSGDPSLNRRGREFQTMANEAHQRAVAAQSAADGQAGGAP</sequence>
<accession>A0ABT1DJX9</accession>
<dbReference type="Pfam" id="PF19560">
    <property type="entry name" value="DUF6082"/>
    <property type="match status" value="1"/>
</dbReference>
<gene>
    <name evidence="2" type="ORF">M1L60_11060</name>
</gene>
<keyword evidence="1" id="KW-1133">Transmembrane helix</keyword>
<keyword evidence="1" id="KW-0472">Membrane</keyword>
<evidence type="ECO:0000313" key="2">
    <source>
        <dbReference type="EMBL" id="MCO8271132.1"/>
    </source>
</evidence>
<keyword evidence="1" id="KW-0812">Transmembrane</keyword>
<dbReference type="RefSeq" id="WP_253237264.1">
    <property type="nucleotide sequence ID" value="NZ_JAMYJR010000010.1"/>
</dbReference>
<organism evidence="2 3">
    <name type="scientific">Paractinoplanes aksuensis</name>
    <dbReference type="NCBI Taxonomy" id="2939490"/>
    <lineage>
        <taxon>Bacteria</taxon>
        <taxon>Bacillati</taxon>
        <taxon>Actinomycetota</taxon>
        <taxon>Actinomycetes</taxon>
        <taxon>Micromonosporales</taxon>
        <taxon>Micromonosporaceae</taxon>
        <taxon>Paractinoplanes</taxon>
    </lineage>
</organism>
<evidence type="ECO:0000256" key="1">
    <source>
        <dbReference type="SAM" id="Phobius"/>
    </source>
</evidence>
<proteinExistence type="predicted"/>
<feature type="transmembrane region" description="Helical" evidence="1">
    <location>
        <begin position="12"/>
        <end position="35"/>
    </location>
</feature>
<comment type="caution">
    <text evidence="2">The sequence shown here is derived from an EMBL/GenBank/DDBJ whole genome shotgun (WGS) entry which is preliminary data.</text>
</comment>
<evidence type="ECO:0000313" key="3">
    <source>
        <dbReference type="Proteomes" id="UP001523369"/>
    </source>
</evidence>
<reference evidence="2 3" key="1">
    <citation type="submission" date="2022-06" db="EMBL/GenBank/DDBJ databases">
        <title>New Species of the Genus Actinoplanes, ActinopZanes ferrugineus.</title>
        <authorList>
            <person name="Ding P."/>
        </authorList>
    </citation>
    <scope>NUCLEOTIDE SEQUENCE [LARGE SCALE GENOMIC DNA]</scope>
    <source>
        <strain evidence="2 3">TRM88003</strain>
    </source>
</reference>
<keyword evidence="3" id="KW-1185">Reference proteome</keyword>
<name>A0ABT1DJX9_9ACTN</name>
<dbReference type="InterPro" id="IPR045728">
    <property type="entry name" value="DUF6082"/>
</dbReference>
<feature type="transmembrane region" description="Helical" evidence="1">
    <location>
        <begin position="55"/>
        <end position="77"/>
    </location>
</feature>